<evidence type="ECO:0000256" key="8">
    <source>
        <dbReference type="ARBA" id="ARBA00081766"/>
    </source>
</evidence>
<dbReference type="OrthoDB" id="21525at2759"/>
<feature type="coiled-coil region" evidence="10">
    <location>
        <begin position="1269"/>
        <end position="1409"/>
    </location>
</feature>
<dbReference type="PANTHER" id="PTHR47968:SF75">
    <property type="entry name" value="CENTROMERE-ASSOCIATED PROTEIN E"/>
    <property type="match status" value="1"/>
</dbReference>
<evidence type="ECO:0000256" key="11">
    <source>
        <dbReference type="SAM" id="MobiDB-lite"/>
    </source>
</evidence>
<keyword evidence="6" id="KW-0963">Cytoplasm</keyword>
<dbReference type="Pfam" id="PF00225">
    <property type="entry name" value="Kinesin"/>
    <property type="match status" value="1"/>
</dbReference>
<keyword evidence="2 9" id="KW-0547">Nucleotide-binding</keyword>
<keyword evidence="3 9" id="KW-0067">ATP-binding</keyword>
<comment type="caution">
    <text evidence="13">The sequence shown here is derived from an EMBL/GenBank/DDBJ whole genome shotgun (WGS) entry which is preliminary data.</text>
</comment>
<dbReference type="GO" id="GO:0000280">
    <property type="term" value="P:nuclear division"/>
    <property type="evidence" value="ECO:0007669"/>
    <property type="project" value="UniProtKB-ARBA"/>
</dbReference>
<keyword evidence="4 10" id="KW-0175">Coiled coil</keyword>
<dbReference type="PRINTS" id="PR00380">
    <property type="entry name" value="KINESINHEAVY"/>
</dbReference>
<evidence type="ECO:0000256" key="7">
    <source>
        <dbReference type="ARBA" id="ARBA00070169"/>
    </source>
</evidence>
<dbReference type="GO" id="GO:0000278">
    <property type="term" value="P:mitotic cell cycle"/>
    <property type="evidence" value="ECO:0007669"/>
    <property type="project" value="UniProtKB-ARBA"/>
</dbReference>
<dbReference type="InterPro" id="IPR019821">
    <property type="entry name" value="Kinesin_motor_CS"/>
</dbReference>
<dbReference type="SUPFAM" id="SSF52540">
    <property type="entry name" value="P-loop containing nucleoside triphosphate hydrolases"/>
    <property type="match status" value="1"/>
</dbReference>
<dbReference type="GO" id="GO:0030071">
    <property type="term" value="P:regulation of mitotic metaphase/anaphase transition"/>
    <property type="evidence" value="ECO:0007669"/>
    <property type="project" value="UniProtKB-ARBA"/>
</dbReference>
<feature type="region of interest" description="Disordered" evidence="11">
    <location>
        <begin position="2052"/>
        <end position="2087"/>
    </location>
</feature>
<keyword evidence="14" id="KW-1185">Reference proteome</keyword>
<dbReference type="PROSITE" id="PS00411">
    <property type="entry name" value="KINESIN_MOTOR_1"/>
    <property type="match status" value="1"/>
</dbReference>
<dbReference type="PANTHER" id="PTHR47968">
    <property type="entry name" value="CENTROMERE PROTEIN E"/>
    <property type="match status" value="1"/>
</dbReference>
<dbReference type="Proteomes" id="UP000627253">
    <property type="component" value="Unassembled WGS sequence"/>
</dbReference>
<evidence type="ECO:0000256" key="2">
    <source>
        <dbReference type="ARBA" id="ARBA00022741"/>
    </source>
</evidence>
<dbReference type="CDD" id="cd01374">
    <property type="entry name" value="KISc_CENP_E"/>
    <property type="match status" value="1"/>
</dbReference>
<dbReference type="GO" id="GO:0005524">
    <property type="term" value="F:ATP binding"/>
    <property type="evidence" value="ECO:0007669"/>
    <property type="project" value="UniProtKB-UniRule"/>
</dbReference>
<feature type="non-terminal residue" evidence="13">
    <location>
        <position position="2146"/>
    </location>
</feature>
<dbReference type="Gene3D" id="3.40.850.10">
    <property type="entry name" value="Kinesin motor domain"/>
    <property type="match status" value="1"/>
</dbReference>
<dbReference type="PROSITE" id="PS50067">
    <property type="entry name" value="KINESIN_MOTOR_2"/>
    <property type="match status" value="1"/>
</dbReference>
<evidence type="ECO:0000313" key="13">
    <source>
        <dbReference type="EMBL" id="NXX41787.1"/>
    </source>
</evidence>
<dbReference type="GO" id="GO:0140694">
    <property type="term" value="P:membraneless organelle assembly"/>
    <property type="evidence" value="ECO:0007669"/>
    <property type="project" value="UniProtKB-ARBA"/>
</dbReference>
<feature type="coiled-coil region" evidence="10">
    <location>
        <begin position="1782"/>
        <end position="1896"/>
    </location>
</feature>
<feature type="domain" description="Kinesin motor" evidence="12">
    <location>
        <begin position="1"/>
        <end position="331"/>
    </location>
</feature>
<dbReference type="GO" id="GO:0003777">
    <property type="term" value="F:microtubule motor activity"/>
    <property type="evidence" value="ECO:0007669"/>
    <property type="project" value="InterPro"/>
</dbReference>
<keyword evidence="6" id="KW-0206">Cytoskeleton</keyword>
<protein>
    <recommendedName>
        <fullName evidence="7">Centromere-associated protein E</fullName>
    </recommendedName>
    <alternativeName>
        <fullName evidence="8">Centromere protein E</fullName>
    </alternativeName>
</protein>
<dbReference type="EMBL" id="WAAF01006103">
    <property type="protein sequence ID" value="NXX41787.1"/>
    <property type="molecule type" value="Genomic_DNA"/>
</dbReference>
<feature type="coiled-coil region" evidence="10">
    <location>
        <begin position="1940"/>
        <end position="1974"/>
    </location>
</feature>
<evidence type="ECO:0000313" key="14">
    <source>
        <dbReference type="Proteomes" id="UP000627253"/>
    </source>
</evidence>
<dbReference type="GO" id="GO:0008017">
    <property type="term" value="F:microtubule binding"/>
    <property type="evidence" value="ECO:0007669"/>
    <property type="project" value="InterPro"/>
</dbReference>
<dbReference type="InterPro" id="IPR027417">
    <property type="entry name" value="P-loop_NTPase"/>
</dbReference>
<dbReference type="FunFam" id="3.40.850.10:FF:000026">
    <property type="entry name" value="Centromere-associated protein E"/>
    <property type="match status" value="1"/>
</dbReference>
<feature type="coiled-coil region" evidence="10">
    <location>
        <begin position="844"/>
        <end position="1180"/>
    </location>
</feature>
<keyword evidence="5 9" id="KW-0505">Motor protein</keyword>
<evidence type="ECO:0000256" key="6">
    <source>
        <dbReference type="ARBA" id="ARBA00023212"/>
    </source>
</evidence>
<name>A0A852ITL2_9PICI</name>
<sequence length="2146" mass="247510">LREPSPSLLKINKVRSFFPRETALGDKLSLHWKSESNTISEVNGTKIFSYDHVFHSSDSTEHLYEDVADPIIQSAVQGYNGTIFAYGQTASGKSFTMMGNKDSVGIIPKAIQHIFQVICEIPEREFLLRVSYMEIYNETITDLLCDTRKKKPLGIREDVNRNIFVEDLIEEVVVSPEETMEWIRKGERNRHYGETKMNEHSSRSHTIFRMIIESRERSDPANASCDGAVMVSHLNLVDLAGSERASQTGSEGVRLKEGCNINRSLFTLAQVIKKLCDDPSGFINYRDSKLTRILQNSLGGNAKTVIICTITPVSFDETLSTLQFASTAKRMKNTPKVNEVLNDDALLKRYRKEIMDLKKQLEEVSSKTQIHATEKDQLAQLLEEKNALQKVQEDRIRNLTQMLVTSASFSSKANAQAKKRRRRVTWAPGKINQASVSYFEENEKSRQPETKKMKMWLSALPDMEDSAFEKSEYDNQSAVMPDQISEEEWTAGPTMNWSQKDFEESVQLCEVLALEKDIAVNQISVLQADFNNLVLENQQLKLEIDEMKAKLKEKIEIDEFEALENQTRKDHEVQLMHEITKLKNLVSSAEVYNEELEAELNSKSEQLKERENKIKALQTHVEELQKAEAEKNDTCFSLGDSDKLLEEIQHLNKSLLDSETVALDAKKEAAFLRSENLELKEKMNDLSSKYSQMQKDVQTYQNQIEAGKASYRKMQSDLQKELQAILQENTRLTSLMEGKVPKDLLSVVELEKKEADLKGELEKALKENAFLQNKVDELSQFQSLPKTVEIQQKEIAEKCEELRLVKLEREKLLSQVADNEVRFKQMSEEIGKSKDDLTDAQLKCVKSDQEYIALKQLHEELEQKYVSLSENNEQMKLQIDVLAKEAQVSKTTLDEVELELSSKMKELEGKTEEYNQLLKVREDYIEAQEKLKELEQLKEQENTMKRLEAKDLEIQGVLQQLSECQEKMKTLTQERDDLKQKEESLQAEADQLKEDIKDTVSMNISAHEELRNAQSSLKQAQDQVKKLEKIISEKESQVVNVEETLGKTIKDLEIQLSQRKEEIKMIMSERDQLAEEKSESCRESNELQVQKEQILLLTQENRSLQDQLDNLQNERDQLRQTIEETISMNSEMQEELRCAHDSLRQHQETVVELKGSIAEKENQLLEAESLKERNEELQQKVRHNFVTRTTNVDRIGSSFPLLTSICKVSVNVVTIKNENISKQFEKLNHEKHELQQVVKACKAVRRSVGGCQESKGRTCKKIFFMLAEVEDLQRELTHQREQADTLKNMLASRDKRLQSTEDELNQEINQLKEKVVKLNEDLHLVNAEKHQLLEELREKTGSESSQLAQLEKQCDLLAQEREKLQEMLEGVQAEKSKLEINLQESVDKVLETEKELKQHQQLLSEEKIKAEQREEHWSKVQRRLDILEDGLMNKIQQLSSQLSSSCEKDQLLAERTSQSFQLEAQISSVNQEKNELQKLLQDVSSERDQLKMELQKRSEMCVEANPKPEGALDQQKQRNLNDVSVQVNLLDKTEQVTDSLEKALKIQELLDKFLETGKRYECLSTVSLKLESELQHQKELIAVVLPQLSSEESNRIKRLQVINEEISSCLQSLLHKLKYMFGRACSKKKDYYATVNKHEMELLEEKRKQDKLRAQIQYLRKTGMNQTEISSQELNSREVLRSWHLDEESIIKDLSEMESELGSIEAQLHQQESSRKETLQFWEGFSRTEYDVEKLEEELKKHNKTLVQVMDFWAPKTKMLYRTFLELDARNANYCETADVESKREKERTEELLQELKTLEDQLGPGGSTSLLALEEENCRLHNQLKAAKQDKKAMEVKIEKLENAMSEVTKDVQEKEDRINKLETQMRTTVAASELTQLQAKLDETEKHLETILTVNQSLQAKIDQGAEPYKEEIDSLKTQLVKCDMERMKNSKILDNKLANYKALAEHQKEQLRKLQEQLRRAQQEQDTTVLLEKEVPQQSQIPLTCGGGSGIVQSTHMLVLKSEQAKLQKENLDLKKQNDDLLSNELELKGELVKWKERALRWRERSLREHTRVTVPRSPKKAVPSPLKEKVLTPSEDPASQETVAQGLPKPLSQDYAKFFDNSSLVFVFCTDTQFPGPEALGEHLQRCFGTSENDEAPGCTTQ</sequence>
<gene>
    <name evidence="13" type="primary">Cenpe</name>
    <name evidence="13" type="ORF">TRILEU_R12192</name>
</gene>
<dbReference type="InterPro" id="IPR027640">
    <property type="entry name" value="Kinesin-like_fam"/>
</dbReference>
<proteinExistence type="inferred from homology"/>
<dbReference type="GO" id="GO:0000779">
    <property type="term" value="C:condensed chromosome, centromeric region"/>
    <property type="evidence" value="ECO:0007669"/>
    <property type="project" value="UniProtKB-ARBA"/>
</dbReference>
<feature type="coiled-coil region" evidence="10">
    <location>
        <begin position="347"/>
        <end position="391"/>
    </location>
</feature>
<feature type="coiled-coil region" evidence="10">
    <location>
        <begin position="2000"/>
        <end position="2027"/>
    </location>
</feature>
<dbReference type="GO" id="GO:0008608">
    <property type="term" value="P:attachment of spindle microtubules to kinetochore"/>
    <property type="evidence" value="ECO:0007669"/>
    <property type="project" value="UniProtKB-ARBA"/>
</dbReference>
<evidence type="ECO:0000256" key="10">
    <source>
        <dbReference type="SAM" id="Coils"/>
    </source>
</evidence>
<dbReference type="InterPro" id="IPR036961">
    <property type="entry name" value="Kinesin_motor_dom_sf"/>
</dbReference>
<accession>A0A852ITL2</accession>
<evidence type="ECO:0000256" key="3">
    <source>
        <dbReference type="ARBA" id="ARBA00022840"/>
    </source>
</evidence>
<feature type="coiled-coil region" evidence="10">
    <location>
        <begin position="1694"/>
        <end position="1752"/>
    </location>
</feature>
<feature type="coiled-coil region" evidence="10">
    <location>
        <begin position="523"/>
        <end position="634"/>
    </location>
</feature>
<comment type="subcellular location">
    <subcellularLocation>
        <location evidence="1">Cytoplasm</location>
        <location evidence="1">Cytoskeleton</location>
    </subcellularLocation>
</comment>
<reference evidence="13" key="1">
    <citation type="submission" date="2020-02" db="EMBL/GenBank/DDBJ databases">
        <title>Bird 10,000 Genomes (B10K) Project - Family phase.</title>
        <authorList>
            <person name="Zhang G."/>
        </authorList>
    </citation>
    <scope>NUCLEOTIDE SEQUENCE</scope>
    <source>
        <strain evidence="13">B10K-DU-002-37</strain>
        <tissue evidence="13">Muscle</tissue>
    </source>
</reference>
<feature type="coiled-coil region" evidence="10">
    <location>
        <begin position="1459"/>
        <end position="1493"/>
    </location>
</feature>
<feature type="coiled-coil region" evidence="10">
    <location>
        <begin position="662"/>
        <end position="703"/>
    </location>
</feature>
<dbReference type="GO" id="GO:0007018">
    <property type="term" value="P:microtubule-based movement"/>
    <property type="evidence" value="ECO:0007669"/>
    <property type="project" value="InterPro"/>
</dbReference>
<dbReference type="SMART" id="SM00129">
    <property type="entry name" value="KISc"/>
    <property type="match status" value="1"/>
</dbReference>
<evidence type="ECO:0000256" key="4">
    <source>
        <dbReference type="ARBA" id="ARBA00023054"/>
    </source>
</evidence>
<comment type="similarity">
    <text evidence="9">Belongs to the TRAFAC class myosin-kinesin ATPase superfamily. Kinesin family.</text>
</comment>
<organism evidence="13 14">
    <name type="scientific">Tricholaema leucomelas</name>
    <name type="common">pied barbet</name>
    <dbReference type="NCBI Taxonomy" id="240729"/>
    <lineage>
        <taxon>Eukaryota</taxon>
        <taxon>Metazoa</taxon>
        <taxon>Chordata</taxon>
        <taxon>Craniata</taxon>
        <taxon>Vertebrata</taxon>
        <taxon>Euteleostomi</taxon>
        <taxon>Archelosauria</taxon>
        <taxon>Archosauria</taxon>
        <taxon>Dinosauria</taxon>
        <taxon>Saurischia</taxon>
        <taxon>Theropoda</taxon>
        <taxon>Coelurosauria</taxon>
        <taxon>Aves</taxon>
        <taxon>Neognathae</taxon>
        <taxon>Neoaves</taxon>
        <taxon>Telluraves</taxon>
        <taxon>Coraciimorphae</taxon>
        <taxon>Piciformes</taxon>
        <taxon>Lybiidae</taxon>
        <taxon>Tricholaema lacrymosa</taxon>
    </lineage>
</organism>
<feature type="non-terminal residue" evidence="13">
    <location>
        <position position="1"/>
    </location>
</feature>
<dbReference type="GO" id="GO:0005874">
    <property type="term" value="C:microtubule"/>
    <property type="evidence" value="ECO:0007669"/>
    <property type="project" value="TreeGrafter"/>
</dbReference>
<dbReference type="GO" id="GO:0007051">
    <property type="term" value="P:spindle organization"/>
    <property type="evidence" value="ECO:0007669"/>
    <property type="project" value="UniProtKB-ARBA"/>
</dbReference>
<evidence type="ECO:0000256" key="1">
    <source>
        <dbReference type="ARBA" id="ARBA00004245"/>
    </source>
</evidence>
<evidence type="ECO:0000259" key="12">
    <source>
        <dbReference type="PROSITE" id="PS50067"/>
    </source>
</evidence>
<feature type="coiled-coil region" evidence="10">
    <location>
        <begin position="747"/>
        <end position="810"/>
    </location>
</feature>
<evidence type="ECO:0000256" key="5">
    <source>
        <dbReference type="ARBA" id="ARBA00023175"/>
    </source>
</evidence>
<evidence type="ECO:0000256" key="9">
    <source>
        <dbReference type="PROSITE-ProRule" id="PRU00283"/>
    </source>
</evidence>
<dbReference type="InterPro" id="IPR001752">
    <property type="entry name" value="Kinesin_motor_dom"/>
</dbReference>
<feature type="binding site" evidence="9">
    <location>
        <begin position="87"/>
        <end position="94"/>
    </location>
    <ligand>
        <name>ATP</name>
        <dbReference type="ChEBI" id="CHEBI:30616"/>
    </ligand>
</feature>
<dbReference type="GO" id="GO:0043515">
    <property type="term" value="F:kinetochore binding"/>
    <property type="evidence" value="ECO:0007669"/>
    <property type="project" value="UniProtKB-ARBA"/>
</dbReference>